<evidence type="ECO:0000259" key="1">
    <source>
        <dbReference type="Pfam" id="PF00144"/>
    </source>
</evidence>
<organism evidence="2 3">
    <name type="scientific">Flavobacterium profundi</name>
    <dbReference type="NCBI Taxonomy" id="1774945"/>
    <lineage>
        <taxon>Bacteria</taxon>
        <taxon>Pseudomonadati</taxon>
        <taxon>Bacteroidota</taxon>
        <taxon>Flavobacteriia</taxon>
        <taxon>Flavobacteriales</taxon>
        <taxon>Flavobacteriaceae</taxon>
        <taxon>Flavobacterium</taxon>
    </lineage>
</organism>
<proteinExistence type="predicted"/>
<dbReference type="AlphaFoldDB" id="A0A6I4ISD2"/>
<dbReference type="PANTHER" id="PTHR46825:SF9">
    <property type="entry name" value="BETA-LACTAMASE-RELATED DOMAIN-CONTAINING PROTEIN"/>
    <property type="match status" value="1"/>
</dbReference>
<evidence type="ECO:0000313" key="2">
    <source>
        <dbReference type="EMBL" id="MVO09386.1"/>
    </source>
</evidence>
<keyword evidence="2" id="KW-0378">Hydrolase</keyword>
<dbReference type="Proteomes" id="UP000431264">
    <property type="component" value="Unassembled WGS sequence"/>
</dbReference>
<feature type="domain" description="Beta-lactamase-related" evidence="1">
    <location>
        <begin position="50"/>
        <end position="363"/>
    </location>
</feature>
<dbReference type="SUPFAM" id="SSF56601">
    <property type="entry name" value="beta-lactamase/transpeptidase-like"/>
    <property type="match status" value="1"/>
</dbReference>
<comment type="caution">
    <text evidence="2">The sequence shown here is derived from an EMBL/GenBank/DDBJ whole genome shotgun (WGS) entry which is preliminary data.</text>
</comment>
<keyword evidence="3" id="KW-1185">Reference proteome</keyword>
<dbReference type="EMBL" id="WQLW01000006">
    <property type="protein sequence ID" value="MVO09386.1"/>
    <property type="molecule type" value="Genomic_DNA"/>
</dbReference>
<dbReference type="GO" id="GO:0016787">
    <property type="term" value="F:hydrolase activity"/>
    <property type="evidence" value="ECO:0007669"/>
    <property type="project" value="UniProtKB-KW"/>
</dbReference>
<dbReference type="Gene3D" id="3.40.710.10">
    <property type="entry name" value="DD-peptidase/beta-lactamase superfamily"/>
    <property type="match status" value="1"/>
</dbReference>
<evidence type="ECO:0000313" key="3">
    <source>
        <dbReference type="Proteomes" id="UP000431264"/>
    </source>
</evidence>
<dbReference type="InterPro" id="IPR050491">
    <property type="entry name" value="AmpC-like"/>
</dbReference>
<sequence length="387" mass="42956">MKQFTKLTIAISILFLTFSCSKEEENNSLTPDQAKIKVQELINNAVVNDFPGLSISVKSNSYNYTLFAGKTNLTTNANYTTNTLNYMHSISKTFTAVAILKLKEQGLINLNSTINNYLAPTICNNITNGNIITVKQLLNMKSGIADYLDDPQFFIDAQTGVLPMPSSQILQYVYNRPAHFTPGSQYEYSNINYHLLALIIDSVTNENHHDYITNNIINQYDLTQTFYVPQYSSTTEPTNTVSSYSSSIIPNQTTDISDLQFGIVKSSIGDDGIIASTNDIAKFYKLLLQDKTLVNATSLAEMSAPDNTLGQSYYGMGLAFYRIPTGQLAIGHNGSGAGAAAEAWYFPEKGITITLATNIWSLDDNDPKIFKFYQLWDNITKLILEAK</sequence>
<dbReference type="Pfam" id="PF00144">
    <property type="entry name" value="Beta-lactamase"/>
    <property type="match status" value="1"/>
</dbReference>
<dbReference type="InterPro" id="IPR012338">
    <property type="entry name" value="Beta-lactam/transpept-like"/>
</dbReference>
<dbReference type="PANTHER" id="PTHR46825">
    <property type="entry name" value="D-ALANYL-D-ALANINE-CARBOXYPEPTIDASE/ENDOPEPTIDASE AMPH"/>
    <property type="match status" value="1"/>
</dbReference>
<accession>A0A6I4ISD2</accession>
<dbReference type="RefSeq" id="WP_140997765.1">
    <property type="nucleotide sequence ID" value="NZ_VDCZ01000006.1"/>
</dbReference>
<protein>
    <submittedName>
        <fullName evidence="2">Serine hydrolase</fullName>
    </submittedName>
</protein>
<name>A0A6I4ISD2_9FLAO</name>
<dbReference type="InterPro" id="IPR001466">
    <property type="entry name" value="Beta-lactam-related"/>
</dbReference>
<reference evidence="3" key="1">
    <citation type="submission" date="2019-05" db="EMBL/GenBank/DDBJ databases">
        <title>Flavobacterium profundi sp. nov., isolated from a deep-sea seamount.</title>
        <authorList>
            <person name="Zhang D.-C."/>
        </authorList>
    </citation>
    <scope>NUCLEOTIDE SEQUENCE [LARGE SCALE GENOMIC DNA]</scope>
    <source>
        <strain evidence="3">TP390</strain>
    </source>
</reference>
<gene>
    <name evidence="2" type="ORF">GOQ30_09470</name>
</gene>
<dbReference type="OrthoDB" id="9793489at2"/>
<dbReference type="PROSITE" id="PS51257">
    <property type="entry name" value="PROKAR_LIPOPROTEIN"/>
    <property type="match status" value="1"/>
</dbReference>